<reference evidence="4" key="1">
    <citation type="submission" date="2020-05" db="EMBL/GenBank/DDBJ databases">
        <authorList>
            <person name="Chiriac C."/>
            <person name="Salcher M."/>
            <person name="Ghai R."/>
            <person name="Kavagutti S V."/>
        </authorList>
    </citation>
    <scope>NUCLEOTIDE SEQUENCE</scope>
</reference>
<evidence type="ECO:0000256" key="2">
    <source>
        <dbReference type="SAM" id="MobiDB-lite"/>
    </source>
</evidence>
<organism evidence="4">
    <name type="scientific">freshwater metagenome</name>
    <dbReference type="NCBI Taxonomy" id="449393"/>
    <lineage>
        <taxon>unclassified sequences</taxon>
        <taxon>metagenomes</taxon>
        <taxon>ecological metagenomes</taxon>
    </lineage>
</organism>
<dbReference type="InterPro" id="IPR006016">
    <property type="entry name" value="UspA"/>
</dbReference>
<feature type="domain" description="UspA" evidence="3">
    <location>
        <begin position="136"/>
        <end position="257"/>
    </location>
</feature>
<dbReference type="SUPFAM" id="SSF52402">
    <property type="entry name" value="Adenine nucleotide alpha hydrolases-like"/>
    <property type="match status" value="2"/>
</dbReference>
<feature type="compositionally biased region" description="Low complexity" evidence="2">
    <location>
        <begin position="274"/>
        <end position="287"/>
    </location>
</feature>
<dbReference type="Gene3D" id="3.40.50.620">
    <property type="entry name" value="HUPs"/>
    <property type="match status" value="2"/>
</dbReference>
<dbReference type="InterPro" id="IPR014729">
    <property type="entry name" value="Rossmann-like_a/b/a_fold"/>
</dbReference>
<evidence type="ECO:0000256" key="1">
    <source>
        <dbReference type="ARBA" id="ARBA00008791"/>
    </source>
</evidence>
<evidence type="ECO:0000259" key="3">
    <source>
        <dbReference type="Pfam" id="PF00582"/>
    </source>
</evidence>
<evidence type="ECO:0000313" key="4">
    <source>
        <dbReference type="EMBL" id="CAB4904003.1"/>
    </source>
</evidence>
<sequence length="287" mass="29325">MAAVDGSPASGAAAHAAARTARQLSAPLELVRVLALPSEDPVDERGSGVALHTAAGELDVLRRELVAVAPDLAVTAVVRRGRAGDELVEASRTAERIVLGEHAAGRGLGSVIDLLVRRAHCPVLLHRRGRRPAGGVVVGLDCLPGTDALLDAAADEAVARGAVLHVVHGRTSRRPGSGVLDAERALLEGLVSRAQLPRPGLVVHLQVRHEGAGSLLLDAADGAQLLVLGRRPSPAERRSSGTGTTLLLRAPCSLLLVAVERAAPPADRPDDPDGVGPPALPAAAGRA</sequence>
<gene>
    <name evidence="4" type="ORF">UFOPK3609_00432</name>
</gene>
<protein>
    <submittedName>
        <fullName evidence="4">Unannotated protein</fullName>
    </submittedName>
</protein>
<dbReference type="AlphaFoldDB" id="A0A6J7GIP1"/>
<feature type="domain" description="UspA" evidence="3">
    <location>
        <begin position="1"/>
        <end position="125"/>
    </location>
</feature>
<name>A0A6J7GIP1_9ZZZZ</name>
<dbReference type="PANTHER" id="PTHR46268">
    <property type="entry name" value="STRESS RESPONSE PROTEIN NHAX"/>
    <property type="match status" value="1"/>
</dbReference>
<accession>A0A6J7GIP1</accession>
<dbReference type="CDD" id="cd00293">
    <property type="entry name" value="USP-like"/>
    <property type="match status" value="1"/>
</dbReference>
<proteinExistence type="inferred from homology"/>
<comment type="similarity">
    <text evidence="1">Belongs to the universal stress protein A family.</text>
</comment>
<dbReference type="PANTHER" id="PTHR46268:SF6">
    <property type="entry name" value="UNIVERSAL STRESS PROTEIN UP12"/>
    <property type="match status" value="1"/>
</dbReference>
<dbReference type="EMBL" id="CAFBMQ010000041">
    <property type="protein sequence ID" value="CAB4904003.1"/>
    <property type="molecule type" value="Genomic_DNA"/>
</dbReference>
<dbReference type="Pfam" id="PF00582">
    <property type="entry name" value="Usp"/>
    <property type="match status" value="2"/>
</dbReference>
<feature type="region of interest" description="Disordered" evidence="2">
    <location>
        <begin position="261"/>
        <end position="287"/>
    </location>
</feature>